<evidence type="ECO:0000313" key="1">
    <source>
        <dbReference type="EMBL" id="EAL6851489.1"/>
    </source>
</evidence>
<accession>A0A400M9R0</accession>
<proteinExistence type="predicted"/>
<dbReference type="RefSeq" id="WP_032704366.1">
    <property type="nucleotide sequence ID" value="NZ_CP172394.1"/>
</dbReference>
<name>A0A400M9R0_CAMCO</name>
<sequence length="114" mass="13710">MKIEVIKNKFFDLESVLKGERKNIYNKDAYAFLECKDDKDNIARFFDLGEIALNYNQENNQIEVYFLKYEFFQESYEILKYLIVNSIKFAFVSAEDTFKRLSNLKINVKDFIKE</sequence>
<reference evidence="1 2" key="1">
    <citation type="submission" date="2018-07" db="EMBL/GenBank/DDBJ databases">
        <authorList>
            <consortium name="NARMS: The National Antimicrobial Resistance Monitoring System"/>
        </authorList>
    </citation>
    <scope>NUCLEOTIDE SEQUENCE [LARGE SCALE GENOMIC DNA]</scope>
    <source>
        <strain evidence="1 2">CVM N17C548</strain>
    </source>
</reference>
<dbReference type="Proteomes" id="UP000352088">
    <property type="component" value="Unassembled WGS sequence"/>
</dbReference>
<evidence type="ECO:0000313" key="2">
    <source>
        <dbReference type="Proteomes" id="UP000352088"/>
    </source>
</evidence>
<comment type="caution">
    <text evidence="1">The sequence shown here is derived from an EMBL/GenBank/DDBJ whole genome shotgun (WGS) entry which is preliminary data.</text>
</comment>
<organism evidence="1 2">
    <name type="scientific">Campylobacter coli</name>
    <dbReference type="NCBI Taxonomy" id="195"/>
    <lineage>
        <taxon>Bacteria</taxon>
        <taxon>Pseudomonadati</taxon>
        <taxon>Campylobacterota</taxon>
        <taxon>Epsilonproteobacteria</taxon>
        <taxon>Campylobacterales</taxon>
        <taxon>Campylobacteraceae</taxon>
        <taxon>Campylobacter</taxon>
    </lineage>
</organism>
<protein>
    <submittedName>
        <fullName evidence="1">Uncharacterized protein</fullName>
    </submittedName>
</protein>
<dbReference type="AlphaFoldDB" id="A0A400M9R0"/>
<gene>
    <name evidence="1" type="ORF">DSX26_08485</name>
</gene>
<dbReference type="EMBL" id="AACQHW010000011">
    <property type="protein sequence ID" value="EAL6851489.1"/>
    <property type="molecule type" value="Genomic_DNA"/>
</dbReference>